<evidence type="ECO:0000313" key="7">
    <source>
        <dbReference type="Proteomes" id="UP000291591"/>
    </source>
</evidence>
<keyword evidence="4" id="KW-0804">Transcription</keyword>
<dbReference type="Gene3D" id="1.10.10.10">
    <property type="entry name" value="Winged helix-like DNA-binding domain superfamily/Winged helix DNA-binding domain"/>
    <property type="match status" value="1"/>
</dbReference>
<dbReference type="Pfam" id="PF00126">
    <property type="entry name" value="HTH_1"/>
    <property type="match status" value="1"/>
</dbReference>
<dbReference type="SUPFAM" id="SSF53850">
    <property type="entry name" value="Periplasmic binding protein-like II"/>
    <property type="match status" value="1"/>
</dbReference>
<dbReference type="Gene3D" id="3.40.190.10">
    <property type="entry name" value="Periplasmic binding protein-like II"/>
    <property type="match status" value="2"/>
</dbReference>
<evidence type="ECO:0000256" key="1">
    <source>
        <dbReference type="ARBA" id="ARBA00009437"/>
    </source>
</evidence>
<dbReference type="PANTHER" id="PTHR30346:SF0">
    <property type="entry name" value="HCA OPERON TRANSCRIPTIONAL ACTIVATOR HCAR"/>
    <property type="match status" value="1"/>
</dbReference>
<evidence type="ECO:0000259" key="5">
    <source>
        <dbReference type="PROSITE" id="PS50931"/>
    </source>
</evidence>
<dbReference type="InterPro" id="IPR036390">
    <property type="entry name" value="WH_DNA-bd_sf"/>
</dbReference>
<keyword evidence="3" id="KW-0238">DNA-binding</keyword>
<reference evidence="6 7" key="1">
    <citation type="submission" date="2019-02" db="EMBL/GenBank/DDBJ databases">
        <title>Sequencing the genomes of 1000 actinobacteria strains.</title>
        <authorList>
            <person name="Klenk H.-P."/>
        </authorList>
    </citation>
    <scope>NUCLEOTIDE SEQUENCE [LARGE SCALE GENOMIC DNA]</scope>
    <source>
        <strain evidence="6 7">DSM 45779</strain>
    </source>
</reference>
<name>A0A4Q7V232_PSEST</name>
<comment type="caution">
    <text evidence="6">The sequence shown here is derived from an EMBL/GenBank/DDBJ whole genome shotgun (WGS) entry which is preliminary data.</text>
</comment>
<dbReference type="InterPro" id="IPR036388">
    <property type="entry name" value="WH-like_DNA-bd_sf"/>
</dbReference>
<proteinExistence type="inferred from homology"/>
<feature type="domain" description="HTH lysR-type" evidence="5">
    <location>
        <begin position="4"/>
        <end position="61"/>
    </location>
</feature>
<protein>
    <submittedName>
        <fullName evidence="6">LysR family transcriptional regulator</fullName>
    </submittedName>
</protein>
<dbReference type="GO" id="GO:0003700">
    <property type="term" value="F:DNA-binding transcription factor activity"/>
    <property type="evidence" value="ECO:0007669"/>
    <property type="project" value="InterPro"/>
</dbReference>
<accession>A0A4Q7V232</accession>
<dbReference type="CDD" id="cd08414">
    <property type="entry name" value="PBP2_LTTR_aromatics_like"/>
    <property type="match status" value="1"/>
</dbReference>
<keyword evidence="7" id="KW-1185">Reference proteome</keyword>
<dbReference type="InterPro" id="IPR005119">
    <property type="entry name" value="LysR_subst-bd"/>
</dbReference>
<comment type="similarity">
    <text evidence="1">Belongs to the LysR transcriptional regulatory family.</text>
</comment>
<dbReference type="Pfam" id="PF03466">
    <property type="entry name" value="LysR_substrate"/>
    <property type="match status" value="1"/>
</dbReference>
<dbReference type="Proteomes" id="UP000291591">
    <property type="component" value="Unassembled WGS sequence"/>
</dbReference>
<dbReference type="PRINTS" id="PR00039">
    <property type="entry name" value="HTHLYSR"/>
</dbReference>
<gene>
    <name evidence="6" type="ORF">EV383_3570</name>
</gene>
<dbReference type="GO" id="GO:0003677">
    <property type="term" value="F:DNA binding"/>
    <property type="evidence" value="ECO:0007669"/>
    <property type="project" value="UniProtKB-KW"/>
</dbReference>
<sequence length="298" mass="31794">MVDVELRQLRVFLTVASELHFSRAAALLHISQPALSQQIRTLERALGTPLFDRTSRATELTPAGRVLLDAAPRVLFEAERAQARVSQAAEGASGLLVVGSVGTALASIAPRILRTVRARFPDLQLEVSQHDTGAQMIALAEERLDGGLVREAVPTSTVTVEELISEPLLAVLPGDHPLAAHDTVDAGDLAGEPFVLWPRPLGSAFFDILTGYCREHGFSPRIVAEGADIETQLSLVAAGLGVSLQPSYYANLRPPGVAFRPLSGDVPTVALQVAWRRRDRSPAVGHFVEAARECAAAG</sequence>
<dbReference type="PANTHER" id="PTHR30346">
    <property type="entry name" value="TRANSCRIPTIONAL DUAL REGULATOR HCAR-RELATED"/>
    <property type="match status" value="1"/>
</dbReference>
<dbReference type="InterPro" id="IPR000847">
    <property type="entry name" value="LysR_HTH_N"/>
</dbReference>
<organism evidence="6 7">
    <name type="scientific">Pseudonocardia sediminis</name>
    <dbReference type="NCBI Taxonomy" id="1397368"/>
    <lineage>
        <taxon>Bacteria</taxon>
        <taxon>Bacillati</taxon>
        <taxon>Actinomycetota</taxon>
        <taxon>Actinomycetes</taxon>
        <taxon>Pseudonocardiales</taxon>
        <taxon>Pseudonocardiaceae</taxon>
        <taxon>Pseudonocardia</taxon>
    </lineage>
</organism>
<evidence type="ECO:0000256" key="3">
    <source>
        <dbReference type="ARBA" id="ARBA00023125"/>
    </source>
</evidence>
<dbReference type="EMBL" id="SHKL01000001">
    <property type="protein sequence ID" value="RZT86673.1"/>
    <property type="molecule type" value="Genomic_DNA"/>
</dbReference>
<evidence type="ECO:0000313" key="6">
    <source>
        <dbReference type="EMBL" id="RZT86673.1"/>
    </source>
</evidence>
<dbReference type="FunFam" id="1.10.10.10:FF:000001">
    <property type="entry name" value="LysR family transcriptional regulator"/>
    <property type="match status" value="1"/>
</dbReference>
<keyword evidence="2" id="KW-0805">Transcription regulation</keyword>
<dbReference type="SUPFAM" id="SSF46785">
    <property type="entry name" value="Winged helix' DNA-binding domain"/>
    <property type="match status" value="1"/>
</dbReference>
<evidence type="ECO:0000256" key="4">
    <source>
        <dbReference type="ARBA" id="ARBA00023163"/>
    </source>
</evidence>
<dbReference type="AlphaFoldDB" id="A0A4Q7V232"/>
<dbReference type="PROSITE" id="PS50931">
    <property type="entry name" value="HTH_LYSR"/>
    <property type="match status" value="1"/>
</dbReference>
<evidence type="ECO:0000256" key="2">
    <source>
        <dbReference type="ARBA" id="ARBA00023015"/>
    </source>
</evidence>
<dbReference type="GO" id="GO:0032993">
    <property type="term" value="C:protein-DNA complex"/>
    <property type="evidence" value="ECO:0007669"/>
    <property type="project" value="TreeGrafter"/>
</dbReference>